<dbReference type="GO" id="GO:0043874">
    <property type="term" value="F:acireductone synthase activity"/>
    <property type="evidence" value="ECO:0007669"/>
    <property type="project" value="InterPro"/>
</dbReference>
<dbReference type="InterPro" id="IPR023214">
    <property type="entry name" value="HAD_sf"/>
</dbReference>
<evidence type="ECO:0000313" key="4">
    <source>
        <dbReference type="Proteomes" id="UP000515154"/>
    </source>
</evidence>
<dbReference type="GO" id="GO:0000287">
    <property type="term" value="F:magnesium ion binding"/>
    <property type="evidence" value="ECO:0007669"/>
    <property type="project" value="InterPro"/>
</dbReference>
<gene>
    <name evidence="5" type="primary">LOC115222489</name>
</gene>
<dbReference type="SUPFAM" id="SSF56784">
    <property type="entry name" value="HAD-like"/>
    <property type="match status" value="1"/>
</dbReference>
<dbReference type="RefSeq" id="XP_036367470.1">
    <property type="nucleotide sequence ID" value="XM_036511577.1"/>
</dbReference>
<keyword evidence="3" id="KW-0486">Methionine biosynthesis</keyword>
<evidence type="ECO:0000256" key="2">
    <source>
        <dbReference type="ARBA" id="ARBA00022801"/>
    </source>
</evidence>
<dbReference type="KEGG" id="osn:115222489"/>
<evidence type="ECO:0000313" key="5">
    <source>
        <dbReference type="RefSeq" id="XP_036367470.1"/>
    </source>
</evidence>
<keyword evidence="2" id="KW-0378">Hydrolase</keyword>
<keyword evidence="1" id="KW-0028">Amino-acid biosynthesis</keyword>
<dbReference type="GO" id="GO:0019509">
    <property type="term" value="P:L-methionine salvage from methylthioadenosine"/>
    <property type="evidence" value="ECO:0007669"/>
    <property type="project" value="InterPro"/>
</dbReference>
<accession>A0A7E6FJC0</accession>
<dbReference type="Pfam" id="PF00702">
    <property type="entry name" value="Hydrolase"/>
    <property type="match status" value="1"/>
</dbReference>
<dbReference type="Gene3D" id="3.40.50.1000">
    <property type="entry name" value="HAD superfamily/HAD-like"/>
    <property type="match status" value="1"/>
</dbReference>
<name>A0A7E6FJC0_9MOLL</name>
<dbReference type="AlphaFoldDB" id="A0A7E6FJC0"/>
<dbReference type="PANTHER" id="PTHR20371:SF1">
    <property type="entry name" value="ENOLASE-PHOSPHATASE E1"/>
    <property type="match status" value="1"/>
</dbReference>
<dbReference type="NCBIfam" id="TIGR01691">
    <property type="entry name" value="enolase-ppase"/>
    <property type="match status" value="1"/>
</dbReference>
<reference evidence="5" key="1">
    <citation type="submission" date="2025-08" db="UniProtKB">
        <authorList>
            <consortium name="RefSeq"/>
        </authorList>
    </citation>
    <scope>IDENTIFICATION</scope>
</reference>
<dbReference type="InterPro" id="IPR036412">
    <property type="entry name" value="HAD-like_sf"/>
</dbReference>
<sequence length="175" mass="19621">MSQNRKTTALKQLQGHIWKDAYKLGEIKGELFSDVVPVLQQLKEMGMKHYIYSSGSIASQKLLFSHVPEGNIIDLFSGFFDTLTGSKVESESYKKIVEEINVKADEIMFLTDNPKEVAAATSAGVKCRIVIRDGNEALSEDDLSKFCTIHSFTELIKKEESEPSVSKKKNLKTEK</sequence>
<keyword evidence="4" id="KW-1185">Reference proteome</keyword>
<evidence type="ECO:0000256" key="3">
    <source>
        <dbReference type="ARBA" id="ARBA00023167"/>
    </source>
</evidence>
<organism evidence="4 5">
    <name type="scientific">Octopus sinensis</name>
    <name type="common">East Asian common octopus</name>
    <dbReference type="NCBI Taxonomy" id="2607531"/>
    <lineage>
        <taxon>Eukaryota</taxon>
        <taxon>Metazoa</taxon>
        <taxon>Spiralia</taxon>
        <taxon>Lophotrochozoa</taxon>
        <taxon>Mollusca</taxon>
        <taxon>Cephalopoda</taxon>
        <taxon>Coleoidea</taxon>
        <taxon>Octopodiformes</taxon>
        <taxon>Octopoda</taxon>
        <taxon>Incirrata</taxon>
        <taxon>Octopodidae</taxon>
        <taxon>Octopus</taxon>
    </lineage>
</organism>
<dbReference type="PANTHER" id="PTHR20371">
    <property type="entry name" value="ENOLASE-PHOSPHATASE E1"/>
    <property type="match status" value="1"/>
</dbReference>
<dbReference type="InterPro" id="IPR023943">
    <property type="entry name" value="Enolase-ppase_E1"/>
</dbReference>
<dbReference type="Proteomes" id="UP000515154">
    <property type="component" value="Linkage group LG20"/>
</dbReference>
<evidence type="ECO:0000256" key="1">
    <source>
        <dbReference type="ARBA" id="ARBA00022605"/>
    </source>
</evidence>
<proteinExistence type="predicted"/>
<dbReference type="NCBIfam" id="TIGR01549">
    <property type="entry name" value="HAD-SF-IA-v1"/>
    <property type="match status" value="1"/>
</dbReference>
<protein>
    <submittedName>
        <fullName evidence="5">Enolase-phosphatase E1</fullName>
    </submittedName>
</protein>
<dbReference type="InterPro" id="IPR006439">
    <property type="entry name" value="HAD-SF_hydro_IA"/>
</dbReference>